<dbReference type="Gene3D" id="3.10.10.10">
    <property type="entry name" value="HIV Type 1 Reverse Transcriptase, subunit A, domain 1"/>
    <property type="match status" value="1"/>
</dbReference>
<dbReference type="SUPFAM" id="SSF56672">
    <property type="entry name" value="DNA/RNA polymerases"/>
    <property type="match status" value="1"/>
</dbReference>
<keyword evidence="1" id="KW-0812">Transmembrane</keyword>
<name>A0A8S3V041_MYTED</name>
<keyword evidence="1" id="KW-0472">Membrane</keyword>
<feature type="transmembrane region" description="Helical" evidence="1">
    <location>
        <begin position="139"/>
        <end position="158"/>
    </location>
</feature>
<evidence type="ECO:0000256" key="1">
    <source>
        <dbReference type="SAM" id="Phobius"/>
    </source>
</evidence>
<keyword evidence="3" id="KW-1185">Reference proteome</keyword>
<evidence type="ECO:0000313" key="2">
    <source>
        <dbReference type="EMBL" id="CAG2248088.1"/>
    </source>
</evidence>
<protein>
    <submittedName>
        <fullName evidence="2">Uncharacterized protein</fullName>
    </submittedName>
</protein>
<dbReference type="InterPro" id="IPR043502">
    <property type="entry name" value="DNA/RNA_pol_sf"/>
</dbReference>
<dbReference type="Proteomes" id="UP000683360">
    <property type="component" value="Unassembled WGS sequence"/>
</dbReference>
<dbReference type="AlphaFoldDB" id="A0A8S3V041"/>
<dbReference type="EMBL" id="CAJPWZ010002922">
    <property type="protein sequence ID" value="CAG2248088.1"/>
    <property type="molecule type" value="Genomic_DNA"/>
</dbReference>
<gene>
    <name evidence="2" type="ORF">MEDL_59954</name>
</gene>
<evidence type="ECO:0000313" key="3">
    <source>
        <dbReference type="Proteomes" id="UP000683360"/>
    </source>
</evidence>
<accession>A0A8S3V041</accession>
<organism evidence="2 3">
    <name type="scientific">Mytilus edulis</name>
    <name type="common">Blue mussel</name>
    <dbReference type="NCBI Taxonomy" id="6550"/>
    <lineage>
        <taxon>Eukaryota</taxon>
        <taxon>Metazoa</taxon>
        <taxon>Spiralia</taxon>
        <taxon>Lophotrochozoa</taxon>
        <taxon>Mollusca</taxon>
        <taxon>Bivalvia</taxon>
        <taxon>Autobranchia</taxon>
        <taxon>Pteriomorphia</taxon>
        <taxon>Mytilida</taxon>
        <taxon>Mytiloidea</taxon>
        <taxon>Mytilidae</taxon>
        <taxon>Mytilinae</taxon>
        <taxon>Mytilus</taxon>
    </lineage>
</organism>
<dbReference type="OrthoDB" id="6161926at2759"/>
<comment type="caution">
    <text evidence="2">The sequence shown here is derived from an EMBL/GenBank/DDBJ whole genome shotgun (WGS) entry which is preliminary data.</text>
</comment>
<reference evidence="2" key="1">
    <citation type="submission" date="2021-03" db="EMBL/GenBank/DDBJ databases">
        <authorList>
            <person name="Bekaert M."/>
        </authorList>
    </citation>
    <scope>NUCLEOTIDE SEQUENCE</scope>
</reference>
<proteinExistence type="predicted"/>
<keyword evidence="1" id="KW-1133">Transmembrane helix</keyword>
<sequence length="435" mass="48639">MVFRLTQPVCQSKTENLLRSASQVLGTAEHFLAANRHLLNSEDSVVPAEVRSFLLQLDKALGSSQLLLMGSIANCTLSKRAEFLENISIAEPLKDSLLKSPLTLTRCLVYPYSGFKRNSAKTLLQSKLVYKLLMARGRLMLHLVLLVLLLQVVLLLLLRKGRITTANRRTNPITQEKAQVSLLVVLRVPRNLGLVPRFLPPRTLLTASPGENLQQVPQKSIPVGGRLSFFLNQWKKITSDCYVLSIIRGGLTLQFKNPTSSICSSNKFVSYTRPSQVSTSISRSGHYVTKSCNRGGVDLNSVSGILFPSFLVPKKTGGMRPVIDLSILNKFLIVPTSKWKQTDPSGLQSFQECDYFSGSFRRCDFHIPISKTYRKYSSLRLEQQSFPVQGSPFGLSTAPWLTKIMQAAIAHHIPCLFRFIPIWTIPFSRNFAQSN</sequence>